<dbReference type="Proteomes" id="UP000637578">
    <property type="component" value="Unassembled WGS sequence"/>
</dbReference>
<evidence type="ECO:0000259" key="2">
    <source>
        <dbReference type="Pfam" id="PF12770"/>
    </source>
</evidence>
<dbReference type="InterPro" id="IPR011990">
    <property type="entry name" value="TPR-like_helical_dom_sf"/>
</dbReference>
<dbReference type="EMBL" id="BMMK01000004">
    <property type="protein sequence ID" value="GGM43688.1"/>
    <property type="molecule type" value="Genomic_DNA"/>
</dbReference>
<accession>A0A8J3C934</accession>
<feature type="region of interest" description="Disordered" evidence="1">
    <location>
        <begin position="704"/>
        <end position="726"/>
    </location>
</feature>
<feature type="domain" description="CHAT" evidence="2">
    <location>
        <begin position="646"/>
        <end position="887"/>
    </location>
</feature>
<dbReference type="Gene3D" id="1.25.40.10">
    <property type="entry name" value="Tetratricopeptide repeat domain"/>
    <property type="match status" value="1"/>
</dbReference>
<evidence type="ECO:0000313" key="4">
    <source>
        <dbReference type="Proteomes" id="UP000637578"/>
    </source>
</evidence>
<reference evidence="3" key="1">
    <citation type="journal article" date="2014" name="Int. J. Syst. Evol. Microbiol.">
        <title>Complete genome sequence of Corynebacterium casei LMG S-19264T (=DSM 44701T), isolated from a smear-ripened cheese.</title>
        <authorList>
            <consortium name="US DOE Joint Genome Institute (JGI-PGF)"/>
            <person name="Walter F."/>
            <person name="Albersmeier A."/>
            <person name="Kalinowski J."/>
            <person name="Ruckert C."/>
        </authorList>
    </citation>
    <scope>NUCLEOTIDE SEQUENCE</scope>
    <source>
        <strain evidence="3">CGMCC 4.5737</strain>
    </source>
</reference>
<dbReference type="AlphaFoldDB" id="A0A8J3C934"/>
<dbReference type="SUPFAM" id="SSF48452">
    <property type="entry name" value="TPR-like"/>
    <property type="match status" value="1"/>
</dbReference>
<proteinExistence type="predicted"/>
<gene>
    <name evidence="3" type="ORF">GCM10012275_13350</name>
</gene>
<sequence>MTAVATPKLAGDGGGVPRPRRVVAPEEVLRRVGALREKARHRASELRSDEAVGLIREALRLLDGLGHAPPGPDHPDLVEARTGVLVTQAYVEAEANSLTDGLAAAQRAHRLLARLDPSPRRDALAGLVRQQESLILSRAGHLDEATRAADEAVPLLARGLAGSEGEPVVLVRTLLNRGWIHMVQGRIGPARRDLRRASALAEERGEQVILAKTEHNLGDIAQMIGDVPQALRHYERTERIYQAILPGMQGRLRLDQARALLTAGLAEEAARHLDEALPQLRGAGLDLADAEIHRAAAALLEGDTEMARTYAGLAYRRLVRRGNQRWAAIAALTRLQAETVEAVEGFRGPVRLPGRVLHLAARLERLGLVDEAAVARLLAVRVRLRRGAVDGAEAVLREVPAPRRITPVANRMILRLCRAELAEARGDRRRALAEAGKGLAELNRLRNRMAGLELLSGPAAHGRELTALAVRLLLEGGERVDARRLFGWLERSRAQLYRYEPLPPAADPELAERVAAARHLRRATQQARLEGRPTEEMEARYNAVAREILRRGWRSGQWGRPRPVARLAEVAERLGERAMVSLAASGDSLVAVVVVDGRARLVRLGSARTAAERVRELHADLNALAPDKLPDPLVRTVTASARHRTELLDKQLLGPLLRLVGDRELVVVPTGVFYAVPWATLPSLRGRPLSVAPSATAWLAACGGSVPSSSPDEHRPDPSTLPNGHKRDVVLVGGPGLSAGVAEVSGLRDTYPEATLFDDGQATVGAVLSALDGARMAHLAAHGAHEPANAMFSRLELVDGPLFAHETSGLRRPPAHVVLAACELALNRIRPGDEALGFAGALLAGGSQTVVAAVSKVGDVAAASTMAAYHRRLAQGAAPAVALAEATAQDPLRRPFLCLGAGA</sequence>
<reference evidence="3" key="2">
    <citation type="submission" date="2020-09" db="EMBL/GenBank/DDBJ databases">
        <authorList>
            <person name="Sun Q."/>
            <person name="Zhou Y."/>
        </authorList>
    </citation>
    <scope>NUCLEOTIDE SEQUENCE</scope>
    <source>
        <strain evidence="3">CGMCC 4.5737</strain>
    </source>
</reference>
<dbReference type="InterPro" id="IPR019734">
    <property type="entry name" value="TPR_rpt"/>
</dbReference>
<evidence type="ECO:0000313" key="3">
    <source>
        <dbReference type="EMBL" id="GGM43688.1"/>
    </source>
</evidence>
<dbReference type="RefSeq" id="WP_189054983.1">
    <property type="nucleotide sequence ID" value="NZ_BMMK01000004.1"/>
</dbReference>
<keyword evidence="4" id="KW-1185">Reference proteome</keyword>
<organism evidence="3 4">
    <name type="scientific">Longimycelium tulufanense</name>
    <dbReference type="NCBI Taxonomy" id="907463"/>
    <lineage>
        <taxon>Bacteria</taxon>
        <taxon>Bacillati</taxon>
        <taxon>Actinomycetota</taxon>
        <taxon>Actinomycetes</taxon>
        <taxon>Pseudonocardiales</taxon>
        <taxon>Pseudonocardiaceae</taxon>
        <taxon>Longimycelium</taxon>
    </lineage>
</organism>
<dbReference type="InterPro" id="IPR024983">
    <property type="entry name" value="CHAT_dom"/>
</dbReference>
<dbReference type="Pfam" id="PF12770">
    <property type="entry name" value="CHAT"/>
    <property type="match status" value="1"/>
</dbReference>
<protein>
    <recommendedName>
        <fullName evidence="2">CHAT domain-containing protein</fullName>
    </recommendedName>
</protein>
<name>A0A8J3C934_9PSEU</name>
<feature type="region of interest" description="Disordered" evidence="1">
    <location>
        <begin position="1"/>
        <end position="20"/>
    </location>
</feature>
<evidence type="ECO:0000256" key="1">
    <source>
        <dbReference type="SAM" id="MobiDB-lite"/>
    </source>
</evidence>
<comment type="caution">
    <text evidence="3">The sequence shown here is derived from an EMBL/GenBank/DDBJ whole genome shotgun (WGS) entry which is preliminary data.</text>
</comment>
<dbReference type="Pfam" id="PF13424">
    <property type="entry name" value="TPR_12"/>
    <property type="match status" value="1"/>
</dbReference>
<dbReference type="SMART" id="SM00028">
    <property type="entry name" value="TPR"/>
    <property type="match status" value="2"/>
</dbReference>